<dbReference type="AlphaFoldDB" id="A0A392RXV1"/>
<dbReference type="Proteomes" id="UP000265520">
    <property type="component" value="Unassembled WGS sequence"/>
</dbReference>
<protein>
    <submittedName>
        <fullName evidence="1">Uncharacterized protein</fullName>
    </submittedName>
</protein>
<organism evidence="1 2">
    <name type="scientific">Trifolium medium</name>
    <dbReference type="NCBI Taxonomy" id="97028"/>
    <lineage>
        <taxon>Eukaryota</taxon>
        <taxon>Viridiplantae</taxon>
        <taxon>Streptophyta</taxon>
        <taxon>Embryophyta</taxon>
        <taxon>Tracheophyta</taxon>
        <taxon>Spermatophyta</taxon>
        <taxon>Magnoliopsida</taxon>
        <taxon>eudicotyledons</taxon>
        <taxon>Gunneridae</taxon>
        <taxon>Pentapetalae</taxon>
        <taxon>rosids</taxon>
        <taxon>fabids</taxon>
        <taxon>Fabales</taxon>
        <taxon>Fabaceae</taxon>
        <taxon>Papilionoideae</taxon>
        <taxon>50 kb inversion clade</taxon>
        <taxon>NPAAA clade</taxon>
        <taxon>Hologalegina</taxon>
        <taxon>IRL clade</taxon>
        <taxon>Trifolieae</taxon>
        <taxon>Trifolium</taxon>
    </lineage>
</organism>
<feature type="non-terminal residue" evidence="1">
    <location>
        <position position="18"/>
    </location>
</feature>
<dbReference type="EMBL" id="LXQA010289573">
    <property type="protein sequence ID" value="MCI41229.1"/>
    <property type="molecule type" value="Genomic_DNA"/>
</dbReference>
<reference evidence="1 2" key="1">
    <citation type="journal article" date="2018" name="Front. Plant Sci.">
        <title>Red Clover (Trifolium pratense) and Zigzag Clover (T. medium) - A Picture of Genomic Similarities and Differences.</title>
        <authorList>
            <person name="Dluhosova J."/>
            <person name="Istvanek J."/>
            <person name="Nedelnik J."/>
            <person name="Repkova J."/>
        </authorList>
    </citation>
    <scope>NUCLEOTIDE SEQUENCE [LARGE SCALE GENOMIC DNA]</scope>
    <source>
        <strain evidence="2">cv. 10/8</strain>
        <tissue evidence="1">Leaf</tissue>
    </source>
</reference>
<evidence type="ECO:0000313" key="2">
    <source>
        <dbReference type="Proteomes" id="UP000265520"/>
    </source>
</evidence>
<sequence>MGSSSNVLDPTGDNSYSR</sequence>
<accession>A0A392RXV1</accession>
<comment type="caution">
    <text evidence="1">The sequence shown here is derived from an EMBL/GenBank/DDBJ whole genome shotgun (WGS) entry which is preliminary data.</text>
</comment>
<evidence type="ECO:0000313" key="1">
    <source>
        <dbReference type="EMBL" id="MCI41229.1"/>
    </source>
</evidence>
<keyword evidence="2" id="KW-1185">Reference proteome</keyword>
<proteinExistence type="predicted"/>
<name>A0A392RXV1_9FABA</name>